<dbReference type="Pfam" id="PF04082">
    <property type="entry name" value="Fungal_trans"/>
    <property type="match status" value="1"/>
</dbReference>
<dbReference type="FunFam" id="3.20.20.360:FF:000001">
    <property type="entry name" value="Malate synthase"/>
    <property type="match status" value="1"/>
</dbReference>
<dbReference type="FunFam" id="1.20.1220.12:FF:000001">
    <property type="entry name" value="Malate synthase"/>
    <property type="match status" value="1"/>
</dbReference>
<dbReference type="GO" id="GO:0003677">
    <property type="term" value="F:DNA binding"/>
    <property type="evidence" value="ECO:0007669"/>
    <property type="project" value="InterPro"/>
</dbReference>
<dbReference type="Gene3D" id="1.20.1220.12">
    <property type="entry name" value="Malate synthase, domain III"/>
    <property type="match status" value="1"/>
</dbReference>
<dbReference type="Gene3D" id="3.20.20.360">
    <property type="entry name" value="Malate synthase, domain 3"/>
    <property type="match status" value="1"/>
</dbReference>
<dbReference type="InterPro" id="IPR011076">
    <property type="entry name" value="Malate_synth_sf"/>
</dbReference>
<evidence type="ECO:0000313" key="13">
    <source>
        <dbReference type="EMBL" id="KAF3799300.1"/>
    </source>
</evidence>
<dbReference type="Proteomes" id="UP000613401">
    <property type="component" value="Unassembled WGS sequence"/>
</dbReference>
<dbReference type="SUPFAM" id="SSF51645">
    <property type="entry name" value="Malate synthase G"/>
    <property type="match status" value="1"/>
</dbReference>
<comment type="subcellular location">
    <subcellularLocation>
        <location evidence="1">Peroxisome</location>
    </subcellularLocation>
</comment>
<accession>A0A8H4C8L8</accession>
<dbReference type="InterPro" id="IPR048355">
    <property type="entry name" value="MS_C"/>
</dbReference>
<feature type="region of interest" description="Disordered" evidence="11">
    <location>
        <begin position="123"/>
        <end position="156"/>
    </location>
</feature>
<evidence type="ECO:0000256" key="8">
    <source>
        <dbReference type="ARBA" id="ARBA00023242"/>
    </source>
</evidence>
<proteinExistence type="inferred from homology"/>
<gene>
    <name evidence="13" type="ORF">GCG54_00001341</name>
</gene>
<dbReference type="InterPro" id="IPR006252">
    <property type="entry name" value="Malate_synthA"/>
</dbReference>
<feature type="domain" description="Xylanolytic transcriptional activator regulatory" evidence="12">
    <location>
        <begin position="291"/>
        <end position="364"/>
    </location>
</feature>
<dbReference type="InterPro" id="IPR007219">
    <property type="entry name" value="XnlR_reg_dom"/>
</dbReference>
<keyword evidence="4" id="KW-0329">Glyoxylate bypass</keyword>
<evidence type="ECO:0000256" key="5">
    <source>
        <dbReference type="ARBA" id="ARBA00022532"/>
    </source>
</evidence>
<organism evidence="13 14">
    <name type="scientific">Colletotrichum gloeosporioides</name>
    <name type="common">Anthracnose fungus</name>
    <name type="synonym">Glomerella cingulata</name>
    <dbReference type="NCBI Taxonomy" id="474922"/>
    <lineage>
        <taxon>Eukaryota</taxon>
        <taxon>Fungi</taxon>
        <taxon>Dikarya</taxon>
        <taxon>Ascomycota</taxon>
        <taxon>Pezizomycotina</taxon>
        <taxon>Sordariomycetes</taxon>
        <taxon>Hypocreomycetidae</taxon>
        <taxon>Glomerellales</taxon>
        <taxon>Glomerellaceae</taxon>
        <taxon>Colletotrichum</taxon>
        <taxon>Colletotrichum gloeosporioides species complex</taxon>
    </lineage>
</organism>
<dbReference type="GO" id="GO:0006099">
    <property type="term" value="P:tricarboxylic acid cycle"/>
    <property type="evidence" value="ECO:0007669"/>
    <property type="project" value="UniProtKB-KW"/>
</dbReference>
<keyword evidence="5" id="KW-0816">Tricarboxylic acid cycle</keyword>
<keyword evidence="8" id="KW-0539">Nucleus</keyword>
<feature type="active site" description="Proton donor" evidence="10">
    <location>
        <position position="1128"/>
    </location>
</feature>
<evidence type="ECO:0000256" key="6">
    <source>
        <dbReference type="ARBA" id="ARBA00022679"/>
    </source>
</evidence>
<keyword evidence="6" id="KW-0808">Transferase</keyword>
<evidence type="ECO:0000256" key="3">
    <source>
        <dbReference type="ARBA" id="ARBA00012636"/>
    </source>
</evidence>
<dbReference type="CDD" id="cd12148">
    <property type="entry name" value="fungal_TF_MHR"/>
    <property type="match status" value="1"/>
</dbReference>
<dbReference type="Pfam" id="PF20659">
    <property type="entry name" value="MS_C"/>
    <property type="match status" value="1"/>
</dbReference>
<dbReference type="InterPro" id="IPR001465">
    <property type="entry name" value="Malate_synthase_TIM"/>
</dbReference>
<dbReference type="Pfam" id="PF01274">
    <property type="entry name" value="MS_TIM-barrel"/>
    <property type="match status" value="1"/>
</dbReference>
<evidence type="ECO:0000256" key="10">
    <source>
        <dbReference type="PIRSR" id="PIRSR601465-50"/>
    </source>
</evidence>
<dbReference type="EC" id="2.3.3.9" evidence="3"/>
<dbReference type="InterPro" id="IPR019830">
    <property type="entry name" value="Malate_synthase_CS"/>
</dbReference>
<feature type="compositionally biased region" description="Gly residues" evidence="11">
    <location>
        <begin position="597"/>
        <end position="614"/>
    </location>
</feature>
<comment type="caution">
    <text evidence="13">The sequence shown here is derived from an EMBL/GenBank/DDBJ whole genome shotgun (WGS) entry which is preliminary data.</text>
</comment>
<dbReference type="Pfam" id="PF20656">
    <property type="entry name" value="MS_N"/>
    <property type="match status" value="1"/>
</dbReference>
<dbReference type="CDD" id="cd00727">
    <property type="entry name" value="malate_synt_A"/>
    <property type="match status" value="1"/>
</dbReference>
<dbReference type="GeneID" id="69008510"/>
<dbReference type="GO" id="GO:0006097">
    <property type="term" value="P:glyoxylate cycle"/>
    <property type="evidence" value="ECO:0007669"/>
    <property type="project" value="UniProtKB-KW"/>
</dbReference>
<dbReference type="RefSeq" id="XP_045258460.1">
    <property type="nucleotide sequence ID" value="XM_045401458.1"/>
</dbReference>
<feature type="region of interest" description="Disordered" evidence="11">
    <location>
        <begin position="88"/>
        <end position="107"/>
    </location>
</feature>
<dbReference type="NCBIfam" id="TIGR01344">
    <property type="entry name" value="malate_syn_A"/>
    <property type="match status" value="1"/>
</dbReference>
<evidence type="ECO:0000256" key="7">
    <source>
        <dbReference type="ARBA" id="ARBA00023140"/>
    </source>
</evidence>
<reference evidence="13" key="2">
    <citation type="submission" date="2020-03" db="EMBL/GenBank/DDBJ databases">
        <authorList>
            <person name="Fu F.-F."/>
            <person name="Chen J."/>
        </authorList>
    </citation>
    <scope>NUCLEOTIDE SEQUENCE</scope>
    <source>
        <strain evidence="13">Lc1</strain>
    </source>
</reference>
<dbReference type="AlphaFoldDB" id="A0A8H4C8L8"/>
<dbReference type="GO" id="GO:0005782">
    <property type="term" value="C:peroxisomal matrix"/>
    <property type="evidence" value="ECO:0007669"/>
    <property type="project" value="TreeGrafter"/>
</dbReference>
<comment type="similarity">
    <text evidence="2">Belongs to the malate synthase family.</text>
</comment>
<dbReference type="PANTHER" id="PTHR42902:SF1">
    <property type="entry name" value="MALATE SYNTHASE 1-RELATED"/>
    <property type="match status" value="1"/>
</dbReference>
<feature type="active site" description="Proton acceptor" evidence="10">
    <location>
        <position position="848"/>
    </location>
</feature>
<protein>
    <recommendedName>
        <fullName evidence="3">malate synthase</fullName>
        <ecNumber evidence="3">2.3.3.9</ecNumber>
    </recommendedName>
</protein>
<reference evidence="13" key="1">
    <citation type="journal article" date="2020" name="Phytopathology">
        <title>Genome sequence and comparative analysis of Colletotrichum gloeosporioides isolated from Liriodendron leaves.</title>
        <authorList>
            <person name="Fu F.F."/>
            <person name="Hao Z."/>
            <person name="Wang P."/>
            <person name="Lu Y."/>
            <person name="Xue L.J."/>
            <person name="Wei G."/>
            <person name="Tian Y."/>
            <person name="Baishi H."/>
            <person name="Xu H."/>
            <person name="Shi J."/>
            <person name="Cheng T."/>
            <person name="Wang G."/>
            <person name="Yi Y."/>
            <person name="Chen J."/>
        </authorList>
    </citation>
    <scope>NUCLEOTIDE SEQUENCE</scope>
    <source>
        <strain evidence="13">Lc1</strain>
    </source>
</reference>
<dbReference type="GO" id="GO:0006351">
    <property type="term" value="P:DNA-templated transcription"/>
    <property type="evidence" value="ECO:0007669"/>
    <property type="project" value="InterPro"/>
</dbReference>
<dbReference type="PROSITE" id="PS00510">
    <property type="entry name" value="MALATE_SYNTHASE"/>
    <property type="match status" value="1"/>
</dbReference>
<evidence type="ECO:0000259" key="12">
    <source>
        <dbReference type="SMART" id="SM00906"/>
    </source>
</evidence>
<name>A0A8H4C8L8_COLGL</name>
<dbReference type="EMBL" id="WVTB01000085">
    <property type="protein sequence ID" value="KAF3799300.1"/>
    <property type="molecule type" value="Genomic_DNA"/>
</dbReference>
<evidence type="ECO:0000256" key="9">
    <source>
        <dbReference type="ARBA" id="ARBA00047918"/>
    </source>
</evidence>
<evidence type="ECO:0000256" key="4">
    <source>
        <dbReference type="ARBA" id="ARBA00022435"/>
    </source>
</evidence>
<feature type="compositionally biased region" description="Basic and acidic residues" evidence="11">
    <location>
        <begin position="577"/>
        <end position="586"/>
    </location>
</feature>
<dbReference type="InterPro" id="IPR044856">
    <property type="entry name" value="Malate_synth_C_sf"/>
</dbReference>
<dbReference type="SMART" id="SM00906">
    <property type="entry name" value="Fungal_trans"/>
    <property type="match status" value="1"/>
</dbReference>
<dbReference type="GO" id="GO:0008270">
    <property type="term" value="F:zinc ion binding"/>
    <property type="evidence" value="ECO:0007669"/>
    <property type="project" value="InterPro"/>
</dbReference>
<keyword evidence="7" id="KW-0576">Peroxisome</keyword>
<feature type="compositionally biased region" description="Basic and acidic residues" evidence="11">
    <location>
        <begin position="137"/>
        <end position="146"/>
    </location>
</feature>
<dbReference type="PANTHER" id="PTHR42902">
    <property type="entry name" value="MALATE SYNTHASE"/>
    <property type="match status" value="1"/>
</dbReference>
<dbReference type="GO" id="GO:0004474">
    <property type="term" value="F:malate synthase activity"/>
    <property type="evidence" value="ECO:0007669"/>
    <property type="project" value="UniProtKB-EC"/>
</dbReference>
<evidence type="ECO:0000313" key="14">
    <source>
        <dbReference type="Proteomes" id="UP000613401"/>
    </source>
</evidence>
<dbReference type="InterPro" id="IPR046363">
    <property type="entry name" value="MS_N_TIM-barrel_dom"/>
</dbReference>
<comment type="catalytic activity">
    <reaction evidence="9">
        <text>glyoxylate + acetyl-CoA + H2O = (S)-malate + CoA + H(+)</text>
        <dbReference type="Rhea" id="RHEA:18181"/>
        <dbReference type="ChEBI" id="CHEBI:15377"/>
        <dbReference type="ChEBI" id="CHEBI:15378"/>
        <dbReference type="ChEBI" id="CHEBI:15589"/>
        <dbReference type="ChEBI" id="CHEBI:36655"/>
        <dbReference type="ChEBI" id="CHEBI:57287"/>
        <dbReference type="ChEBI" id="CHEBI:57288"/>
        <dbReference type="EC" id="2.3.3.9"/>
    </reaction>
</comment>
<evidence type="ECO:0000256" key="11">
    <source>
        <dbReference type="SAM" id="MobiDB-lite"/>
    </source>
</evidence>
<evidence type="ECO:0000256" key="1">
    <source>
        <dbReference type="ARBA" id="ARBA00004275"/>
    </source>
</evidence>
<evidence type="ECO:0000256" key="2">
    <source>
        <dbReference type="ARBA" id="ARBA00006394"/>
    </source>
</evidence>
<dbReference type="InterPro" id="IPR048356">
    <property type="entry name" value="MS_N"/>
</dbReference>
<keyword evidence="14" id="KW-1185">Reference proteome</keyword>
<sequence length="1218" mass="135532">MPQQPPGKQRSANASVFNDLIAKDVLLTWRRTAATPVGVASRVATASGISLTVNLARGDSDTLKRKDPIDFFAPGGVSVALENTLGIAPTEPTGEVPPPPSYSSIERAPGPLFEQRVRNLFHENSGRDTGSPEQDSPEMRTTHDEQQDAPFTPEWTSTEELIRGIPPQIMPGEAESNRLLGLFNDYMSGNQHFIDQRTFADNLTLLFQNQATRAKQMKTPWFTLYLLVMAMGKLMEADRRIYDGPPGAFYFAEAMKRFPPLHSISEYGIVGVEILCLATTYLQWCDRKKDSYFFVGTAVRLALTLGCNLPFAEQQCLPSERAHRTRIWWTAYMLDQRISAGLGLPASVDDRQITFDLPGPSPGFESPEALNINVRIARATSEIMTSLYSNGGLSQGDLIKKMRNVLQSLYDTGRSIPLNIAIDFKSKELEVTRSGSSLYLRLFSAIILCIRPILLQKVKDKVQDTQKQIVTPAISQLCLLCNEAALRTIRILYAMKKQDEIAPFAFFDLDAAFSAAFVLIMRGFAHKNDSQKPPPQELHQAVEVLEYLSAAGNNAASHRLKEIKQLEAHVWGSRYFPPEKDGDVQMKDSGTPHGEPHAGGSGAQGTPGQSGEGSGSQVVLSPPDPSPSTQPSWDGEMFGTESAESYDPDQLFGLDLNGSLGQEFSLEAEGIYASFNDPTLPLTGVDQLDWAELEKMMAPATKLILTEEAVKFLAIIHRSFEPTRRKLLKLREQRQIETDQGRLPDFLPETKHIRDDNNWKGAAPAPGLVDRRVEITGPTDRKMVVNALNSDVWAYMADFEDSNGPTWDNMVQGQANLHDAIRRQVDFKLGEKEYKLRTDRTLPTLICRTRGWHLDEKHFTVDGDAMSGALFDFGLYFFHNAKELISRGTGPYFYLPKMESHLEARLWNDVFNMAQDYIGIPRGTIRATVLIETISAAFEMDEIIYELRDHSSGLNCGRWDYIFTFIKRFRNRPGFILPDRADVTMTVPFMDAYVKLLISTCHRRGVHAMGGMAALIPRKDDPAANAKAMESVRADKLREVKAGHDGTWVAHPALASIASEVFNEHMPTANQIFVRPEVNVTRDDLLNSVVPGKITDDGVKKNLHICLAYMEGWLRGVGCSAINYLMEDAATAEVSRTQLWQWVKHGVSTAEGTKLDKTYVLGTLDQLTKELAASAPANNKFELAAKYLRPQVTGEDYASFVTTLLYDEITSISPSGKL</sequence>
<feature type="region of interest" description="Disordered" evidence="11">
    <location>
        <begin position="577"/>
        <end position="645"/>
    </location>
</feature>